<evidence type="ECO:0000313" key="4">
    <source>
        <dbReference type="EMBL" id="MBB3900243.1"/>
    </source>
</evidence>
<dbReference type="Gene3D" id="3.40.630.30">
    <property type="match status" value="1"/>
</dbReference>
<dbReference type="EC" id="2.3.1.267" evidence="4"/>
<dbReference type="PROSITE" id="PS51186">
    <property type="entry name" value="GNAT"/>
    <property type="match status" value="1"/>
</dbReference>
<comment type="caution">
    <text evidence="4">The sequence shown here is derived from an EMBL/GenBank/DDBJ whole genome shotgun (WGS) entry which is preliminary data.</text>
</comment>
<dbReference type="InterPro" id="IPR050680">
    <property type="entry name" value="YpeA/RimI_acetyltransf"/>
</dbReference>
<evidence type="ECO:0000259" key="3">
    <source>
        <dbReference type="PROSITE" id="PS51186"/>
    </source>
</evidence>
<dbReference type="InterPro" id="IPR000182">
    <property type="entry name" value="GNAT_dom"/>
</dbReference>
<protein>
    <submittedName>
        <fullName evidence="4">Ribosomal-protein-alanine N-acetyltransferase</fullName>
        <ecNumber evidence="4">2.3.1.267</ecNumber>
    </submittedName>
</protein>
<dbReference type="Proteomes" id="UP000553193">
    <property type="component" value="Unassembled WGS sequence"/>
</dbReference>
<keyword evidence="2 4" id="KW-0012">Acyltransferase</keyword>
<dbReference type="AlphaFoldDB" id="A0A840AI25"/>
<accession>A0A840AI25</accession>
<evidence type="ECO:0000313" key="5">
    <source>
        <dbReference type="Proteomes" id="UP000553193"/>
    </source>
</evidence>
<dbReference type="EMBL" id="JACIDJ010000009">
    <property type="protein sequence ID" value="MBB3900243.1"/>
    <property type="molecule type" value="Genomic_DNA"/>
</dbReference>
<sequence length="143" mass="14845">MTLRAATPEDAALLAAIHASAFPAHEAWDGKTMATLLGMPGALGLVADEDGMILLRLAADEGEVLTFAVRPEARRAGLGRALLETGMMLLAAQGATALLLEVAEENAAALALYGACGFTRAATRRDYYGAGRHALLLRVDLAA</sequence>
<name>A0A840AI25_9PROT</name>
<keyword evidence="1 4" id="KW-0808">Transferase</keyword>
<reference evidence="4 5" key="1">
    <citation type="submission" date="2020-08" db="EMBL/GenBank/DDBJ databases">
        <title>Genomic Encyclopedia of Type Strains, Phase IV (KMG-IV): sequencing the most valuable type-strain genomes for metagenomic binning, comparative biology and taxonomic classification.</title>
        <authorList>
            <person name="Goeker M."/>
        </authorList>
    </citation>
    <scope>NUCLEOTIDE SEQUENCE [LARGE SCALE GENOMIC DNA]</scope>
    <source>
        <strain evidence="4 5">DSM 19979</strain>
    </source>
</reference>
<dbReference type="InterPro" id="IPR016181">
    <property type="entry name" value="Acyl_CoA_acyltransferase"/>
</dbReference>
<dbReference type="SUPFAM" id="SSF55729">
    <property type="entry name" value="Acyl-CoA N-acyltransferases (Nat)"/>
    <property type="match status" value="1"/>
</dbReference>
<evidence type="ECO:0000256" key="1">
    <source>
        <dbReference type="ARBA" id="ARBA00022679"/>
    </source>
</evidence>
<dbReference type="PANTHER" id="PTHR43420">
    <property type="entry name" value="ACETYLTRANSFERASE"/>
    <property type="match status" value="1"/>
</dbReference>
<dbReference type="CDD" id="cd04301">
    <property type="entry name" value="NAT_SF"/>
    <property type="match status" value="1"/>
</dbReference>
<dbReference type="GO" id="GO:0008999">
    <property type="term" value="F:protein-N-terminal-alanine acetyltransferase activity"/>
    <property type="evidence" value="ECO:0007669"/>
    <property type="project" value="UniProtKB-EC"/>
</dbReference>
<proteinExistence type="predicted"/>
<evidence type="ECO:0000256" key="2">
    <source>
        <dbReference type="ARBA" id="ARBA00023315"/>
    </source>
</evidence>
<dbReference type="Pfam" id="PF00583">
    <property type="entry name" value="Acetyltransf_1"/>
    <property type="match status" value="1"/>
</dbReference>
<keyword evidence="5" id="KW-1185">Reference proteome</keyword>
<dbReference type="PANTHER" id="PTHR43420:SF44">
    <property type="entry name" value="ACETYLTRANSFERASE YPEA"/>
    <property type="match status" value="1"/>
</dbReference>
<dbReference type="RefSeq" id="WP_184386475.1">
    <property type="nucleotide sequence ID" value="NZ_JACIDJ010000009.1"/>
</dbReference>
<feature type="domain" description="N-acetyltransferase" evidence="3">
    <location>
        <begin position="1"/>
        <end position="142"/>
    </location>
</feature>
<organism evidence="4 5">
    <name type="scientific">Roseococcus suduntuyensis</name>
    <dbReference type="NCBI Taxonomy" id="455361"/>
    <lineage>
        <taxon>Bacteria</taxon>
        <taxon>Pseudomonadati</taxon>
        <taxon>Pseudomonadota</taxon>
        <taxon>Alphaproteobacteria</taxon>
        <taxon>Acetobacterales</taxon>
        <taxon>Roseomonadaceae</taxon>
        <taxon>Roseococcus</taxon>
    </lineage>
</organism>
<gene>
    <name evidence="4" type="ORF">GGQ83_003719</name>
</gene>